<dbReference type="SUPFAM" id="SSF56042">
    <property type="entry name" value="PurM C-terminal domain-like"/>
    <property type="match status" value="1"/>
</dbReference>
<dbReference type="Gene3D" id="3.30.1330.10">
    <property type="entry name" value="PurM-like, N-terminal domain"/>
    <property type="match status" value="1"/>
</dbReference>
<comment type="subunit">
    <text evidence="9">Homodimer.</text>
</comment>
<feature type="binding site" description="in other chain" evidence="9">
    <location>
        <begin position="49"/>
        <end position="51"/>
    </location>
    <ligand>
        <name>ATP</name>
        <dbReference type="ChEBI" id="CHEBI:30616"/>
        <note>ligand shared between dimeric partners</note>
    </ligand>
</feature>
<dbReference type="InterPro" id="IPR023061">
    <property type="entry name" value="SelD_I"/>
</dbReference>
<dbReference type="Pfam" id="PF02769">
    <property type="entry name" value="AIRS_C"/>
    <property type="match status" value="1"/>
</dbReference>
<feature type="active site" evidence="9">
    <location>
        <position position="18"/>
    </location>
</feature>
<evidence type="ECO:0000256" key="2">
    <source>
        <dbReference type="ARBA" id="ARBA00022679"/>
    </source>
</evidence>
<feature type="binding site" evidence="9">
    <location>
        <position position="52"/>
    </location>
    <ligand>
        <name>Mg(2+)</name>
        <dbReference type="ChEBI" id="CHEBI:18420"/>
    </ligand>
</feature>
<evidence type="ECO:0000256" key="7">
    <source>
        <dbReference type="ARBA" id="ARBA00022842"/>
    </source>
</evidence>
<dbReference type="Gene3D" id="3.90.650.10">
    <property type="entry name" value="PurM-like C-terminal domain"/>
    <property type="match status" value="1"/>
</dbReference>
<sequence length="352" mass="36913">MSINMPIRLTALASSAGCAAKMGPQNLAQVVSPLKNVGVPQDLLVGLDAIDDAAVYRLNAEQAVISTADFFPPVVDDPYSYGAIAAANAVSDIYAMGGKVLMAINLVAWPDDLDPAILREVLRGGSDIVAQAGGAIAGGHTIIDSEPKYGLSVTGMVHPEHILTKGGAQPGDILILSKPLGTGLLTTAQKRDKVTEEDIQAAIASMTRLNLKASEALVAAGKGVHAATDVTGFGIMGHAREMALQSLTNMRFDLASFPLLQNARHYAKLGCIPGGAQRNKTFLESHVSIAAGIDPIDQAILWDPQTSGGLFAAVDQETWSQLSKLASDVPFWRIGQVTDKVATENEVLLSVQ</sequence>
<dbReference type="NCBIfam" id="TIGR00476">
    <property type="entry name" value="selD"/>
    <property type="match status" value="1"/>
</dbReference>
<reference evidence="13" key="1">
    <citation type="submission" date="2018-12" db="EMBL/GenBank/DDBJ databases">
        <title>Tengunoibacter tsumagoiensis gen. nov., sp. nov., Dictyobacter kobayashii sp. nov., D. alpinus sp. nov., and D. joshuensis sp. nov. and description of Dictyobacteraceae fam. nov. within the order Ktedonobacterales isolated from Tengu-no-mugimeshi.</title>
        <authorList>
            <person name="Wang C.M."/>
            <person name="Zheng Y."/>
            <person name="Sakai Y."/>
            <person name="Toyoda A."/>
            <person name="Minakuchi Y."/>
            <person name="Abe K."/>
            <person name="Yokota A."/>
            <person name="Yabe S."/>
        </authorList>
    </citation>
    <scope>NUCLEOTIDE SEQUENCE [LARGE SCALE GENOMIC DNA]</scope>
    <source>
        <strain evidence="13">Uno16</strain>
    </source>
</reference>
<comment type="similarity">
    <text evidence="1 9">Belongs to the selenophosphate synthase 1 family. Class I subfamily.</text>
</comment>
<protein>
    <recommendedName>
        <fullName evidence="9">Selenide, water dikinase</fullName>
        <ecNumber evidence="9">2.7.9.3</ecNumber>
    </recommendedName>
    <alternativeName>
        <fullName evidence="9">Selenium donor protein</fullName>
    </alternativeName>
    <alternativeName>
        <fullName evidence="9">Selenophosphate synthase</fullName>
    </alternativeName>
</protein>
<keyword evidence="5 9" id="KW-0418">Kinase</keyword>
<evidence type="ECO:0000256" key="5">
    <source>
        <dbReference type="ARBA" id="ARBA00022777"/>
    </source>
</evidence>
<dbReference type="PANTHER" id="PTHR10256">
    <property type="entry name" value="SELENIDE, WATER DIKINASE"/>
    <property type="match status" value="1"/>
</dbReference>
<evidence type="ECO:0000256" key="6">
    <source>
        <dbReference type="ARBA" id="ARBA00022840"/>
    </source>
</evidence>
<dbReference type="EC" id="2.7.9.3" evidence="9"/>
<feature type="domain" description="PurM-like N-terminal" evidence="10">
    <location>
        <begin position="51"/>
        <end position="157"/>
    </location>
</feature>
<evidence type="ECO:0000256" key="9">
    <source>
        <dbReference type="HAMAP-Rule" id="MF_00625"/>
    </source>
</evidence>
<evidence type="ECO:0000256" key="8">
    <source>
        <dbReference type="ARBA" id="ARBA00023266"/>
    </source>
</evidence>
<dbReference type="Pfam" id="PF00586">
    <property type="entry name" value="AIRS"/>
    <property type="match status" value="1"/>
</dbReference>
<feature type="binding site" evidence="9">
    <location>
        <position position="92"/>
    </location>
    <ligand>
        <name>Mg(2+)</name>
        <dbReference type="ChEBI" id="CHEBI:18420"/>
    </ligand>
</feature>
<dbReference type="NCBIfam" id="NF002098">
    <property type="entry name" value="PRK00943.1"/>
    <property type="match status" value="1"/>
</dbReference>
<dbReference type="GO" id="GO:0005524">
    <property type="term" value="F:ATP binding"/>
    <property type="evidence" value="ECO:0007669"/>
    <property type="project" value="UniProtKB-UniRule"/>
</dbReference>
<feature type="binding site" evidence="9">
    <location>
        <begin position="139"/>
        <end position="141"/>
    </location>
    <ligand>
        <name>ATP</name>
        <dbReference type="ChEBI" id="CHEBI:30616"/>
        <note>ligand shared between dimeric partners</note>
    </ligand>
</feature>
<dbReference type="EMBL" id="BIFT01000002">
    <property type="protein sequence ID" value="GCE31487.1"/>
    <property type="molecule type" value="Genomic_DNA"/>
</dbReference>
<dbReference type="OrthoDB" id="9772934at2"/>
<proteinExistence type="inferred from homology"/>
<keyword evidence="7 9" id="KW-0460">Magnesium</keyword>
<feature type="binding site" description="in other chain" evidence="9">
    <location>
        <position position="69"/>
    </location>
    <ligand>
        <name>ATP</name>
        <dbReference type="ChEBI" id="CHEBI:30616"/>
        <note>ligand shared between dimeric partners</note>
    </ligand>
</feature>
<dbReference type="InterPro" id="IPR010918">
    <property type="entry name" value="PurM-like_C_dom"/>
</dbReference>
<accession>A0A402BJG6</accession>
<comment type="cofactor">
    <cofactor evidence="9">
        <name>Mg(2+)</name>
        <dbReference type="ChEBI" id="CHEBI:18420"/>
    </cofactor>
    <text evidence="9">Binds 1 Mg(2+) ion per monomer.</text>
</comment>
<keyword evidence="4 9" id="KW-0547">Nucleotide-binding</keyword>
<dbReference type="SUPFAM" id="SSF55326">
    <property type="entry name" value="PurM N-terminal domain-like"/>
    <property type="match status" value="1"/>
</dbReference>
<feature type="binding site" description="in other chain" evidence="9">
    <location>
        <position position="21"/>
    </location>
    <ligand>
        <name>ATP</name>
        <dbReference type="ChEBI" id="CHEBI:30616"/>
        <note>ligand shared between dimeric partners</note>
    </ligand>
</feature>
<comment type="caution">
    <text evidence="12">The sequence shown here is derived from an EMBL/GenBank/DDBJ whole genome shotgun (WGS) entry which is preliminary data.</text>
</comment>
<dbReference type="PIRSF" id="PIRSF036407">
    <property type="entry name" value="Selenphspht_syn"/>
    <property type="match status" value="1"/>
</dbReference>
<evidence type="ECO:0000259" key="10">
    <source>
        <dbReference type="Pfam" id="PF00586"/>
    </source>
</evidence>
<feature type="domain" description="PurM-like C-terminal" evidence="11">
    <location>
        <begin position="169"/>
        <end position="340"/>
    </location>
</feature>
<dbReference type="CDD" id="cd02195">
    <property type="entry name" value="SelD"/>
    <property type="match status" value="1"/>
</dbReference>
<dbReference type="InterPro" id="IPR036921">
    <property type="entry name" value="PurM-like_N_sf"/>
</dbReference>
<evidence type="ECO:0000256" key="4">
    <source>
        <dbReference type="ARBA" id="ARBA00022741"/>
    </source>
</evidence>
<feature type="binding site" description="in other chain" evidence="9">
    <location>
        <position position="92"/>
    </location>
    <ligand>
        <name>ATP</name>
        <dbReference type="ChEBI" id="CHEBI:30616"/>
        <note>ligand shared between dimeric partners</note>
    </ligand>
</feature>
<evidence type="ECO:0000313" key="13">
    <source>
        <dbReference type="Proteomes" id="UP000287171"/>
    </source>
</evidence>
<dbReference type="GO" id="GO:0000287">
    <property type="term" value="F:magnesium ion binding"/>
    <property type="evidence" value="ECO:0007669"/>
    <property type="project" value="UniProtKB-UniRule"/>
</dbReference>
<keyword evidence="8 9" id="KW-0711">Selenium</keyword>
<keyword evidence="2 9" id="KW-0808">Transferase</keyword>
<comment type="function">
    <text evidence="9">Synthesizes selenophosphate from selenide and ATP.</text>
</comment>
<feature type="binding site" evidence="9">
    <location>
        <position position="229"/>
    </location>
    <ligand>
        <name>Mg(2+)</name>
        <dbReference type="ChEBI" id="CHEBI:18420"/>
    </ligand>
</feature>
<feature type="site" description="Important for catalytic activity" evidence="9">
    <location>
        <position position="21"/>
    </location>
</feature>
<evidence type="ECO:0000256" key="3">
    <source>
        <dbReference type="ARBA" id="ARBA00022723"/>
    </source>
</evidence>
<dbReference type="GO" id="GO:0004756">
    <property type="term" value="F:selenide, water dikinase activity"/>
    <property type="evidence" value="ECO:0007669"/>
    <property type="project" value="UniProtKB-UniRule"/>
</dbReference>
<dbReference type="GO" id="GO:0005737">
    <property type="term" value="C:cytoplasm"/>
    <property type="evidence" value="ECO:0007669"/>
    <property type="project" value="TreeGrafter"/>
</dbReference>
<dbReference type="AlphaFoldDB" id="A0A402BJG6"/>
<dbReference type="RefSeq" id="WP_126631451.1">
    <property type="nucleotide sequence ID" value="NZ_BIFT01000002.1"/>
</dbReference>
<dbReference type="Proteomes" id="UP000287171">
    <property type="component" value="Unassembled WGS sequence"/>
</dbReference>
<comment type="catalytic activity">
    <reaction evidence="9">
        <text>hydrogenselenide + ATP + H2O = selenophosphate + AMP + phosphate + 2 H(+)</text>
        <dbReference type="Rhea" id="RHEA:18737"/>
        <dbReference type="ChEBI" id="CHEBI:15377"/>
        <dbReference type="ChEBI" id="CHEBI:15378"/>
        <dbReference type="ChEBI" id="CHEBI:16144"/>
        <dbReference type="ChEBI" id="CHEBI:29317"/>
        <dbReference type="ChEBI" id="CHEBI:30616"/>
        <dbReference type="ChEBI" id="CHEBI:43474"/>
        <dbReference type="ChEBI" id="CHEBI:456215"/>
        <dbReference type="EC" id="2.7.9.3"/>
    </reaction>
</comment>
<name>A0A402BJG6_9CHLR</name>
<keyword evidence="3 9" id="KW-0479">Metal-binding</keyword>
<dbReference type="InterPro" id="IPR036676">
    <property type="entry name" value="PurM-like_C_sf"/>
</dbReference>
<organism evidence="12 13">
    <name type="scientific">Dictyobacter alpinus</name>
    <dbReference type="NCBI Taxonomy" id="2014873"/>
    <lineage>
        <taxon>Bacteria</taxon>
        <taxon>Bacillati</taxon>
        <taxon>Chloroflexota</taxon>
        <taxon>Ktedonobacteria</taxon>
        <taxon>Ktedonobacterales</taxon>
        <taxon>Dictyobacteraceae</taxon>
        <taxon>Dictyobacter</taxon>
    </lineage>
</organism>
<evidence type="ECO:0000259" key="11">
    <source>
        <dbReference type="Pfam" id="PF02769"/>
    </source>
</evidence>
<evidence type="ECO:0000256" key="1">
    <source>
        <dbReference type="ARBA" id="ARBA00008026"/>
    </source>
</evidence>
<gene>
    <name evidence="9 12" type="primary">selD</name>
    <name evidence="12" type="ORF">KDA_69710</name>
</gene>
<evidence type="ECO:0000313" key="12">
    <source>
        <dbReference type="EMBL" id="GCE31487.1"/>
    </source>
</evidence>
<dbReference type="InterPro" id="IPR016188">
    <property type="entry name" value="PurM-like_N"/>
</dbReference>
<dbReference type="PANTHER" id="PTHR10256:SF0">
    <property type="entry name" value="INACTIVE SELENIDE, WATER DIKINASE-LIKE PROTEIN-RELATED"/>
    <property type="match status" value="1"/>
</dbReference>
<dbReference type="InterPro" id="IPR004536">
    <property type="entry name" value="SPS/SelD"/>
</dbReference>
<dbReference type="GO" id="GO:0016260">
    <property type="term" value="P:selenocysteine biosynthetic process"/>
    <property type="evidence" value="ECO:0007669"/>
    <property type="project" value="InterPro"/>
</dbReference>
<keyword evidence="6 9" id="KW-0067">ATP-binding</keyword>
<dbReference type="HAMAP" id="MF_00625">
    <property type="entry name" value="SelD"/>
    <property type="match status" value="1"/>
</dbReference>
<keyword evidence="13" id="KW-1185">Reference proteome</keyword>
<dbReference type="FunFam" id="3.30.1330.10:FF:000003">
    <property type="entry name" value="Selenide, water dikinase"/>
    <property type="match status" value="1"/>
</dbReference>